<dbReference type="InterPro" id="IPR053934">
    <property type="entry name" value="HTTM_dom"/>
</dbReference>
<comment type="subcellular location">
    <subcellularLocation>
        <location evidence="1">Endomembrane system</location>
        <topology evidence="1">Multi-pass membrane protein</topology>
    </subcellularLocation>
</comment>
<evidence type="ECO:0000256" key="4">
    <source>
        <dbReference type="ARBA" id="ARBA00023136"/>
    </source>
</evidence>
<feature type="transmembrane region" description="Helical" evidence="7">
    <location>
        <begin position="225"/>
        <end position="246"/>
    </location>
</feature>
<dbReference type="GO" id="GO:0019842">
    <property type="term" value="F:vitamin binding"/>
    <property type="evidence" value="ECO:0007669"/>
    <property type="project" value="TreeGrafter"/>
</dbReference>
<feature type="domain" description="HTTM-like" evidence="8">
    <location>
        <begin position="7"/>
        <end position="290"/>
    </location>
</feature>
<feature type="transmembrane region" description="Helical" evidence="7">
    <location>
        <begin position="16"/>
        <end position="36"/>
    </location>
</feature>
<keyword evidence="5" id="KW-1015">Disulfide bond</keyword>
<dbReference type="RefSeq" id="WP_108116404.1">
    <property type="nucleotide sequence ID" value="NZ_QBKT01000010.1"/>
</dbReference>
<comment type="caution">
    <text evidence="9">The sequence shown here is derived from an EMBL/GenBank/DDBJ whole genome shotgun (WGS) entry which is preliminary data.</text>
</comment>
<keyword evidence="4 7" id="KW-0472">Membrane</keyword>
<evidence type="ECO:0000256" key="1">
    <source>
        <dbReference type="ARBA" id="ARBA00004127"/>
    </source>
</evidence>
<keyword evidence="2 7" id="KW-0812">Transmembrane</keyword>
<evidence type="ECO:0000256" key="5">
    <source>
        <dbReference type="ARBA" id="ARBA00023157"/>
    </source>
</evidence>
<organism evidence="9 10">
    <name type="scientific">Kordia periserrulae</name>
    <dbReference type="NCBI Taxonomy" id="701523"/>
    <lineage>
        <taxon>Bacteria</taxon>
        <taxon>Pseudomonadati</taxon>
        <taxon>Bacteroidota</taxon>
        <taxon>Flavobacteriia</taxon>
        <taxon>Flavobacteriales</taxon>
        <taxon>Flavobacteriaceae</taxon>
        <taxon>Kordia</taxon>
    </lineage>
</organism>
<feature type="transmembrane region" description="Helical" evidence="7">
    <location>
        <begin position="172"/>
        <end position="189"/>
    </location>
</feature>
<feature type="transmembrane region" description="Helical" evidence="7">
    <location>
        <begin position="86"/>
        <end position="105"/>
    </location>
</feature>
<dbReference type="PANTHER" id="PTHR12639:SF7">
    <property type="entry name" value="HTTM DOMAIN-CONTAINING PROTEIN"/>
    <property type="match status" value="1"/>
</dbReference>
<dbReference type="InterPro" id="IPR011020">
    <property type="entry name" value="HTTM-like"/>
</dbReference>
<evidence type="ECO:0000256" key="6">
    <source>
        <dbReference type="ARBA" id="ARBA00023239"/>
    </source>
</evidence>
<sequence length="499" mass="59114">MLTKFLYKQVDNTSLIVFRVFFGLLIGLEGFGAIFTGWVKRTFIEPEFTFPFIGFEGILTPMQQTLRKPLLDFNLFGIEWLNMADYTYGFYFYFAIMGICGFMVMIGYKYRWSIGLFTIMWTSVYLMQKTSYNNHYYLLVLLCVFMWIVPAHHYLSVDAKKNPALKKIHMPNWVLVIFILQLFIVYTYASVAKMYPDWWTGEVTTNLMAGRRDLPIIGEFLQQKWIHVMLTYVGIGFDLLVVPGLLWKRTRVFFFICSIIFHLFNSFVLHIGIFPYMSLALCLFFFEPETIRNIFMREKKFFKKCAYFIKNGRAYKNNNIVLKQKEIYKGDEVIVSPHKNWAVPIFVIYFISQMLLPLRHWTFEDDVLWTEEGHRLSWRMMLRSKSGNISFKVVNKENNDITYVSPSKYTSAKQAARIAVKPDMMWQFVQFLKKEYAKKGVDVAIYANGMVRVNNHPRQRLFNPEVDIAAEEWSHFSHHDWLLPFKSKYDNESKKSSEN</sequence>
<name>A0A2T6BT23_9FLAO</name>
<dbReference type="AlphaFoldDB" id="A0A2T6BT23"/>
<feature type="transmembrane region" description="Helical" evidence="7">
    <location>
        <begin position="253"/>
        <end position="286"/>
    </location>
</feature>
<dbReference type="InterPro" id="IPR053935">
    <property type="entry name" value="VKGC_lumenal_dom"/>
</dbReference>
<evidence type="ECO:0000256" key="2">
    <source>
        <dbReference type="ARBA" id="ARBA00022692"/>
    </source>
</evidence>
<dbReference type="Pfam" id="PF05090">
    <property type="entry name" value="HTTM"/>
    <property type="match status" value="2"/>
</dbReference>
<keyword evidence="6" id="KW-0456">Lyase</keyword>
<accession>A0A2T6BT23</accession>
<dbReference type="InterPro" id="IPR007782">
    <property type="entry name" value="VKG_COase"/>
</dbReference>
<evidence type="ECO:0000256" key="7">
    <source>
        <dbReference type="SAM" id="Phobius"/>
    </source>
</evidence>
<dbReference type="OrthoDB" id="341137at2"/>
<feature type="transmembrane region" description="Helical" evidence="7">
    <location>
        <begin position="134"/>
        <end position="151"/>
    </location>
</feature>
<evidence type="ECO:0000259" key="8">
    <source>
        <dbReference type="SMART" id="SM00752"/>
    </source>
</evidence>
<dbReference type="Pfam" id="PF22777">
    <property type="entry name" value="VKGC_lumenal_dom"/>
    <property type="match status" value="1"/>
</dbReference>
<dbReference type="GO" id="GO:0008488">
    <property type="term" value="F:gamma-glutamyl carboxylase activity"/>
    <property type="evidence" value="ECO:0007669"/>
    <property type="project" value="InterPro"/>
</dbReference>
<keyword evidence="10" id="KW-1185">Reference proteome</keyword>
<evidence type="ECO:0000313" key="9">
    <source>
        <dbReference type="EMBL" id="PTX59238.1"/>
    </source>
</evidence>
<proteinExistence type="predicted"/>
<dbReference type="PANTHER" id="PTHR12639">
    <property type="entry name" value="VITAMIN K-DEPENDENT GAMMA-CARBOXYLASE"/>
    <property type="match status" value="1"/>
</dbReference>
<gene>
    <name evidence="9" type="ORF">C8N46_11075</name>
</gene>
<reference evidence="9 10" key="1">
    <citation type="submission" date="2018-04" db="EMBL/GenBank/DDBJ databases">
        <title>Genomic Encyclopedia of Archaeal and Bacterial Type Strains, Phase II (KMG-II): from individual species to whole genera.</title>
        <authorList>
            <person name="Goeker M."/>
        </authorList>
    </citation>
    <scope>NUCLEOTIDE SEQUENCE [LARGE SCALE GENOMIC DNA]</scope>
    <source>
        <strain evidence="9 10">DSM 25731</strain>
    </source>
</reference>
<evidence type="ECO:0000313" key="10">
    <source>
        <dbReference type="Proteomes" id="UP000244090"/>
    </source>
</evidence>
<dbReference type="EMBL" id="QBKT01000010">
    <property type="protein sequence ID" value="PTX59238.1"/>
    <property type="molecule type" value="Genomic_DNA"/>
</dbReference>
<dbReference type="Proteomes" id="UP000244090">
    <property type="component" value="Unassembled WGS sequence"/>
</dbReference>
<keyword evidence="3 7" id="KW-1133">Transmembrane helix</keyword>
<evidence type="ECO:0000256" key="3">
    <source>
        <dbReference type="ARBA" id="ARBA00022989"/>
    </source>
</evidence>
<dbReference type="GO" id="GO:0012505">
    <property type="term" value="C:endomembrane system"/>
    <property type="evidence" value="ECO:0007669"/>
    <property type="project" value="UniProtKB-SubCell"/>
</dbReference>
<protein>
    <submittedName>
        <fullName evidence="9">Vitamin K-dependent gamma-carboxylase-like protein</fullName>
    </submittedName>
</protein>
<dbReference type="SMART" id="SM00752">
    <property type="entry name" value="HTTM"/>
    <property type="match status" value="1"/>
</dbReference>